<gene>
    <name evidence="1" type="ORF">PTTW11_01350</name>
</gene>
<name>A0A6S6VBD1_9PLEO</name>
<reference evidence="1" key="1">
    <citation type="submission" date="2021-02" db="EMBL/GenBank/DDBJ databases">
        <authorList>
            <person name="Syme A R."/>
            <person name="Syme A R."/>
            <person name="Moolhuijzen P."/>
        </authorList>
    </citation>
    <scope>NUCLEOTIDE SEQUENCE</scope>
    <source>
        <strain evidence="1">W1-1</strain>
    </source>
</reference>
<sequence length="304" mass="34388">MAAQGTYSHDITGYEYLEDEPEPLREREVSIVKIAGVIQNALDQKVDQELANQGETSCKHEQPIIRAVGYVAGEIVELGPDYSSFVGSPSEVQDWTSCWARQYKNDEEVEIVRGVGEEYEARILDYQHEDLARIHALDHPQILAGRRSNGYGDPEPIRKPDMETKMAHNMGDNCQMPRICLATGYVMGLVPPTAQVGDVLIRFWGYDAAVLMRPIDSVQDPYFTLIGRADLACSIAREKAMHASHPNSWKLPLWESDWILPGATEHSHLPGAVYINLDFRTLQKITAYTKPYNHWTPPEREQPR</sequence>
<dbReference type="Proteomes" id="UP000472372">
    <property type="component" value="Chromosome 1"/>
</dbReference>
<dbReference type="AlphaFoldDB" id="A0A6S6VBD1"/>
<proteinExistence type="predicted"/>
<accession>A0A6S6VBD1</accession>
<evidence type="ECO:0000313" key="1">
    <source>
        <dbReference type="EMBL" id="CAE7002185.1"/>
    </source>
</evidence>
<protein>
    <submittedName>
        <fullName evidence="1">Uncharacterized protein</fullName>
    </submittedName>
</protein>
<dbReference type="EMBL" id="HG992977">
    <property type="protein sequence ID" value="CAE7002185.1"/>
    <property type="molecule type" value="Genomic_DNA"/>
</dbReference>
<organism evidence="1 2">
    <name type="scientific">Pyrenophora teres f. teres</name>
    <dbReference type="NCBI Taxonomy" id="97479"/>
    <lineage>
        <taxon>Eukaryota</taxon>
        <taxon>Fungi</taxon>
        <taxon>Dikarya</taxon>
        <taxon>Ascomycota</taxon>
        <taxon>Pezizomycotina</taxon>
        <taxon>Dothideomycetes</taxon>
        <taxon>Pleosporomycetidae</taxon>
        <taxon>Pleosporales</taxon>
        <taxon>Pleosporineae</taxon>
        <taxon>Pleosporaceae</taxon>
        <taxon>Pyrenophora</taxon>
    </lineage>
</organism>
<evidence type="ECO:0000313" key="2">
    <source>
        <dbReference type="Proteomes" id="UP000472372"/>
    </source>
</evidence>